<dbReference type="Pfam" id="PF00472">
    <property type="entry name" value="RF-1"/>
    <property type="match status" value="1"/>
</dbReference>
<organism evidence="6 7">
    <name type="scientific">Cinara cedri</name>
    <dbReference type="NCBI Taxonomy" id="506608"/>
    <lineage>
        <taxon>Eukaryota</taxon>
        <taxon>Metazoa</taxon>
        <taxon>Ecdysozoa</taxon>
        <taxon>Arthropoda</taxon>
        <taxon>Hexapoda</taxon>
        <taxon>Insecta</taxon>
        <taxon>Pterygota</taxon>
        <taxon>Neoptera</taxon>
        <taxon>Paraneoptera</taxon>
        <taxon>Hemiptera</taxon>
        <taxon>Sternorrhyncha</taxon>
        <taxon>Aphidomorpha</taxon>
        <taxon>Aphidoidea</taxon>
        <taxon>Aphididae</taxon>
        <taxon>Lachninae</taxon>
        <taxon>Cinara</taxon>
    </lineage>
</organism>
<name>A0A5E4NGF4_9HEMI</name>
<gene>
    <name evidence="6" type="ORF">CINCED_3A015086</name>
</gene>
<keyword evidence="7" id="KW-1185">Reference proteome</keyword>
<protein>
    <recommendedName>
        <fullName evidence="3">Large ribosomal subunit protein mL62</fullName>
        <ecNumber evidence="1">3.1.1.29</ecNumber>
    </recommendedName>
    <alternativeName>
        <fullName evidence="4">Peptidyl-tRNA hydrolase ICT1, mitochondrial</fullName>
    </alternativeName>
</protein>
<dbReference type="PANTHER" id="PTHR11075:SF54">
    <property type="entry name" value="LARGE RIBOSOMAL SUBUNIT PROTEIN ML62"/>
    <property type="match status" value="1"/>
</dbReference>
<dbReference type="GO" id="GO:0070126">
    <property type="term" value="P:mitochondrial translational termination"/>
    <property type="evidence" value="ECO:0007669"/>
    <property type="project" value="TreeGrafter"/>
</dbReference>
<dbReference type="GO" id="GO:0004045">
    <property type="term" value="F:peptidyl-tRNA hydrolase activity"/>
    <property type="evidence" value="ECO:0007669"/>
    <property type="project" value="UniProtKB-EC"/>
</dbReference>
<sequence>MNFNLLKCCCNNIVRTLSRSQYSSAINLKNLHPNSSLKITTPKPDQIPTTNKSFSGYIPVEELDIVYSTSSGAGGQNINRVNTKVDLRFKVKSANWINDEVKQKLINVSKNKLTKDGYLVIRSEKTRSQQLNLADAMERLRKLIWKTIEPEPKPSEENIEKMRRRIEKANCMRLVEKKMKSLTKSNRQPPTVF</sequence>
<evidence type="ECO:0000313" key="7">
    <source>
        <dbReference type="Proteomes" id="UP000325440"/>
    </source>
</evidence>
<dbReference type="NCBIfam" id="NF006718">
    <property type="entry name" value="PRK09256.1"/>
    <property type="match status" value="1"/>
</dbReference>
<accession>A0A5E4NGF4</accession>
<dbReference type="GO" id="GO:0005762">
    <property type="term" value="C:mitochondrial large ribosomal subunit"/>
    <property type="evidence" value="ECO:0007669"/>
    <property type="project" value="TreeGrafter"/>
</dbReference>
<evidence type="ECO:0000313" key="6">
    <source>
        <dbReference type="EMBL" id="VVC41663.1"/>
    </source>
</evidence>
<dbReference type="SUPFAM" id="SSF110916">
    <property type="entry name" value="Peptidyl-tRNA hydrolase domain-like"/>
    <property type="match status" value="1"/>
</dbReference>
<dbReference type="PANTHER" id="PTHR11075">
    <property type="entry name" value="PEPTIDE CHAIN RELEASE FACTOR"/>
    <property type="match status" value="1"/>
</dbReference>
<feature type="domain" description="Prokaryotic-type class I peptide chain release factors" evidence="5">
    <location>
        <begin position="57"/>
        <end position="187"/>
    </location>
</feature>
<dbReference type="InterPro" id="IPR052104">
    <property type="entry name" value="Mito_Release_Factor_mL62"/>
</dbReference>
<dbReference type="EMBL" id="CABPRJ010001923">
    <property type="protein sequence ID" value="VVC41663.1"/>
    <property type="molecule type" value="Genomic_DNA"/>
</dbReference>
<dbReference type="FunFam" id="3.30.160.20:FF:000046">
    <property type="entry name" value="Peptidyl-tRNA hydrolase ICT1"/>
    <property type="match status" value="1"/>
</dbReference>
<evidence type="ECO:0000256" key="2">
    <source>
        <dbReference type="ARBA" id="ARBA00038225"/>
    </source>
</evidence>
<evidence type="ECO:0000256" key="3">
    <source>
        <dbReference type="ARBA" id="ARBA00039441"/>
    </source>
</evidence>
<dbReference type="EC" id="3.1.1.29" evidence="1"/>
<dbReference type="GO" id="GO:0016150">
    <property type="term" value="F:translation release factor activity, codon nonspecific"/>
    <property type="evidence" value="ECO:0007669"/>
    <property type="project" value="TreeGrafter"/>
</dbReference>
<reference evidence="6 7" key="1">
    <citation type="submission" date="2019-08" db="EMBL/GenBank/DDBJ databases">
        <authorList>
            <person name="Alioto T."/>
            <person name="Alioto T."/>
            <person name="Gomez Garrido J."/>
        </authorList>
    </citation>
    <scope>NUCLEOTIDE SEQUENCE [LARGE SCALE GENOMIC DNA]</scope>
</reference>
<evidence type="ECO:0000256" key="4">
    <source>
        <dbReference type="ARBA" id="ARBA00041531"/>
    </source>
</evidence>
<dbReference type="Gene3D" id="3.30.160.20">
    <property type="match status" value="1"/>
</dbReference>
<comment type="similarity">
    <text evidence="2">Belongs to the prokaryotic/mitochondrial release factor family. Mitochondrion-specific ribosomal protein mL62 subfamily.</text>
</comment>
<proteinExistence type="inferred from homology"/>
<evidence type="ECO:0000256" key="1">
    <source>
        <dbReference type="ARBA" id="ARBA00013260"/>
    </source>
</evidence>
<dbReference type="AlphaFoldDB" id="A0A5E4NGF4"/>
<dbReference type="InterPro" id="IPR000352">
    <property type="entry name" value="Pep_chain_release_fac_I"/>
</dbReference>
<dbReference type="Proteomes" id="UP000325440">
    <property type="component" value="Unassembled WGS sequence"/>
</dbReference>
<dbReference type="OrthoDB" id="270639at2759"/>
<evidence type="ECO:0000259" key="5">
    <source>
        <dbReference type="Pfam" id="PF00472"/>
    </source>
</evidence>